<evidence type="ECO:0000313" key="2">
    <source>
        <dbReference type="EMBL" id="MBB4942783.1"/>
    </source>
</evidence>
<keyword evidence="1" id="KW-1133">Transmembrane helix</keyword>
<name>A0A7W7S2L0_9ACTN</name>
<dbReference type="AlphaFoldDB" id="A0A7W7S2L0"/>
<accession>A0A7W7S2L0</accession>
<organism evidence="2 3">
    <name type="scientific">Streptosporangium album</name>
    <dbReference type="NCBI Taxonomy" id="47479"/>
    <lineage>
        <taxon>Bacteria</taxon>
        <taxon>Bacillati</taxon>
        <taxon>Actinomycetota</taxon>
        <taxon>Actinomycetes</taxon>
        <taxon>Streptosporangiales</taxon>
        <taxon>Streptosporangiaceae</taxon>
        <taxon>Streptosporangium</taxon>
    </lineage>
</organism>
<dbReference type="Proteomes" id="UP000534286">
    <property type="component" value="Unassembled WGS sequence"/>
</dbReference>
<keyword evidence="1" id="KW-0812">Transmembrane</keyword>
<keyword evidence="1" id="KW-0472">Membrane</keyword>
<comment type="caution">
    <text evidence="2">The sequence shown here is derived from an EMBL/GenBank/DDBJ whole genome shotgun (WGS) entry which is preliminary data.</text>
</comment>
<evidence type="ECO:0000313" key="3">
    <source>
        <dbReference type="Proteomes" id="UP000534286"/>
    </source>
</evidence>
<dbReference type="EMBL" id="JACHJU010000004">
    <property type="protein sequence ID" value="MBB4942783.1"/>
    <property type="molecule type" value="Genomic_DNA"/>
</dbReference>
<feature type="transmembrane region" description="Helical" evidence="1">
    <location>
        <begin position="7"/>
        <end position="29"/>
    </location>
</feature>
<protein>
    <submittedName>
        <fullName evidence="2">Threonine/homoserine/homoserine lactone efflux protein</fullName>
    </submittedName>
</protein>
<proteinExistence type="predicted"/>
<evidence type="ECO:0000256" key="1">
    <source>
        <dbReference type="SAM" id="Phobius"/>
    </source>
</evidence>
<reference evidence="2 3" key="1">
    <citation type="submission" date="2020-08" db="EMBL/GenBank/DDBJ databases">
        <title>Sequencing the genomes of 1000 actinobacteria strains.</title>
        <authorList>
            <person name="Klenk H.-P."/>
        </authorList>
    </citation>
    <scope>NUCLEOTIDE SEQUENCE [LARGE SCALE GENOMIC DNA]</scope>
    <source>
        <strain evidence="2 3">DSM 43023</strain>
    </source>
</reference>
<keyword evidence="3" id="KW-1185">Reference proteome</keyword>
<sequence length="30" mass="3219">MIALDRLVTFMVTAFVIIVIPGPSVLFVVG</sequence>
<gene>
    <name evidence="2" type="ORF">FHR32_007183</name>
</gene>